<evidence type="ECO:0000313" key="4">
    <source>
        <dbReference type="Proteomes" id="UP000019275"/>
    </source>
</evidence>
<accession>A0ABN0RKU9</accession>
<keyword evidence="4" id="KW-1185">Reference proteome</keyword>
<dbReference type="InterPro" id="IPR037883">
    <property type="entry name" value="Knr4/Smi1-like_sf"/>
</dbReference>
<sequence length="359" mass="42329">MTEDIWKQPAKGFTDKSIGRTEEQIVQKETEIGFKFPSLYREHMKIQNGGYLWKSALIHNGDVNELLFNGSTIDQIINHGGYKILKDVLLEYMDKEELESSTESEFINLERLPILSHMDGHTMLCFDYGYNVESAYEIPQIVHFELECADNGYEEKLRVKSYDDLINKLVYYGYESTSFFIGLKSDEPIEQIAGIINKTFDLELKQKTNDGYGWYNFEKWYYGELKINSKLSAHLRITPNKFQSKTFLFQNNKDFNYVLDIDLRIGVESFQDNSNYLKSIIEEFLQPFLSKQNWDFLQIPYHKENPEEIEKLKKSFEFKEKSNDEKLPPTMYKSNGGESDKTNDNTSNKSRSWWKRLWS</sequence>
<dbReference type="RefSeq" id="WP_034646604.1">
    <property type="nucleotide sequence ID" value="NZ_ARZX01000022.1"/>
</dbReference>
<feature type="region of interest" description="Disordered" evidence="1">
    <location>
        <begin position="320"/>
        <end position="359"/>
    </location>
</feature>
<dbReference type="Pfam" id="PF09346">
    <property type="entry name" value="SMI1_KNR4"/>
    <property type="match status" value="1"/>
</dbReference>
<dbReference type="Proteomes" id="UP000019275">
    <property type="component" value="Unassembled WGS sequence"/>
</dbReference>
<dbReference type="SMART" id="SM00860">
    <property type="entry name" value="SMI1_KNR4"/>
    <property type="match status" value="1"/>
</dbReference>
<evidence type="ECO:0000313" key="3">
    <source>
        <dbReference type="EMBL" id="EWH12499.1"/>
    </source>
</evidence>
<organism evidence="3 4">
    <name type="scientific">Cellulophaga geojensis KL-A</name>
    <dbReference type="NCBI Taxonomy" id="1328323"/>
    <lineage>
        <taxon>Bacteria</taxon>
        <taxon>Pseudomonadati</taxon>
        <taxon>Bacteroidota</taxon>
        <taxon>Flavobacteriia</taxon>
        <taxon>Flavobacteriales</taxon>
        <taxon>Flavobacteriaceae</taxon>
        <taxon>Cellulophaga</taxon>
    </lineage>
</organism>
<feature type="domain" description="Knr4/Smi1-like" evidence="2">
    <location>
        <begin position="19"/>
        <end position="168"/>
    </location>
</feature>
<evidence type="ECO:0000259" key="2">
    <source>
        <dbReference type="SMART" id="SM00860"/>
    </source>
</evidence>
<dbReference type="SUPFAM" id="SSF160631">
    <property type="entry name" value="SMI1/KNR4-like"/>
    <property type="match status" value="1"/>
</dbReference>
<dbReference type="Gene3D" id="3.40.1580.10">
    <property type="entry name" value="SMI1/KNR4-like"/>
    <property type="match status" value="1"/>
</dbReference>
<protein>
    <submittedName>
        <fullName evidence="3">Cell wall assembly/cell proliferation coordinating protein, KNR4</fullName>
    </submittedName>
</protein>
<name>A0ABN0RKU9_9FLAO</name>
<gene>
    <name evidence="3" type="ORF">KLA_14643</name>
</gene>
<dbReference type="EMBL" id="ARZX01000022">
    <property type="protein sequence ID" value="EWH12499.1"/>
    <property type="molecule type" value="Genomic_DNA"/>
</dbReference>
<evidence type="ECO:0000256" key="1">
    <source>
        <dbReference type="SAM" id="MobiDB-lite"/>
    </source>
</evidence>
<reference evidence="3 4" key="1">
    <citation type="journal article" date="2014" name="Genome Announc.">
        <title>Draft Genome Sequence of the Carrageenan-Degrading Bacterium Cellulophaga sp. Strain KL-A, Isolated from Decaying Marine Algae.</title>
        <authorList>
            <person name="Shan D."/>
            <person name="Ying J."/>
            <person name="Li X."/>
            <person name="Gao Z."/>
            <person name="Wei G."/>
            <person name="Shao Z."/>
        </authorList>
    </citation>
    <scope>NUCLEOTIDE SEQUENCE [LARGE SCALE GENOMIC DNA]</scope>
    <source>
        <strain evidence="3 4">KL-A</strain>
    </source>
</reference>
<comment type="caution">
    <text evidence="3">The sequence shown here is derived from an EMBL/GenBank/DDBJ whole genome shotgun (WGS) entry which is preliminary data.</text>
</comment>
<proteinExistence type="predicted"/>
<dbReference type="InterPro" id="IPR018958">
    <property type="entry name" value="Knr4/Smi1-like_dom"/>
</dbReference>